<dbReference type="GO" id="GO:0005886">
    <property type="term" value="C:plasma membrane"/>
    <property type="evidence" value="ECO:0007669"/>
    <property type="project" value="UniProtKB-SubCell"/>
</dbReference>
<dbReference type="Proteomes" id="UP000252586">
    <property type="component" value="Unassembled WGS sequence"/>
</dbReference>
<feature type="transmembrane region" description="Helical" evidence="9">
    <location>
        <begin position="246"/>
        <end position="271"/>
    </location>
</feature>
<evidence type="ECO:0000256" key="9">
    <source>
        <dbReference type="SAM" id="Phobius"/>
    </source>
</evidence>
<dbReference type="InterPro" id="IPR020846">
    <property type="entry name" value="MFS_dom"/>
</dbReference>
<feature type="transmembrane region" description="Helical" evidence="9">
    <location>
        <begin position="277"/>
        <end position="298"/>
    </location>
</feature>
<dbReference type="AlphaFoldDB" id="A0A366DSJ1"/>
<keyword evidence="12" id="KW-1185">Reference proteome</keyword>
<dbReference type="PANTHER" id="PTHR23513">
    <property type="entry name" value="INTEGRAL MEMBRANE EFFLUX PROTEIN-RELATED"/>
    <property type="match status" value="1"/>
</dbReference>
<feature type="transmembrane region" description="Helical" evidence="9">
    <location>
        <begin position="374"/>
        <end position="395"/>
    </location>
</feature>
<comment type="caution">
    <text evidence="11">The sequence shown here is derived from an EMBL/GenBank/DDBJ whole genome shotgun (WGS) entry which is preliminary data.</text>
</comment>
<feature type="transmembrane region" description="Helical" evidence="9">
    <location>
        <begin position="310"/>
        <end position="343"/>
    </location>
</feature>
<keyword evidence="4 9" id="KW-0812">Transmembrane</keyword>
<dbReference type="SUPFAM" id="SSF103473">
    <property type="entry name" value="MFS general substrate transporter"/>
    <property type="match status" value="1"/>
</dbReference>
<dbReference type="Gene3D" id="1.20.1250.20">
    <property type="entry name" value="MFS general substrate transporter like domains"/>
    <property type="match status" value="1"/>
</dbReference>
<dbReference type="STRING" id="1210090.GCA_001613185_03591"/>
<dbReference type="InterPro" id="IPR036259">
    <property type="entry name" value="MFS_trans_sf"/>
</dbReference>
<name>A0A366DSJ1_9NOCA</name>
<reference evidence="11 12" key="1">
    <citation type="submission" date="2018-06" db="EMBL/GenBank/DDBJ databases">
        <title>Genomic Encyclopedia of Type Strains, Phase IV (KMG-IV): sequencing the most valuable type-strain genomes for metagenomic binning, comparative biology and taxonomic classification.</title>
        <authorList>
            <person name="Goeker M."/>
        </authorList>
    </citation>
    <scope>NUCLEOTIDE SEQUENCE [LARGE SCALE GENOMIC DNA]</scope>
    <source>
        <strain evidence="11 12">DSM 44599</strain>
    </source>
</reference>
<dbReference type="EMBL" id="QNRE01000003">
    <property type="protein sequence ID" value="RBO92459.1"/>
    <property type="molecule type" value="Genomic_DNA"/>
</dbReference>
<dbReference type="InterPro" id="IPR011701">
    <property type="entry name" value="MFS"/>
</dbReference>
<keyword evidence="5 9" id="KW-1133">Transmembrane helix</keyword>
<dbReference type="GO" id="GO:0022857">
    <property type="term" value="F:transmembrane transporter activity"/>
    <property type="evidence" value="ECO:0007669"/>
    <property type="project" value="InterPro"/>
</dbReference>
<keyword evidence="2" id="KW-0813">Transport</keyword>
<dbReference type="PANTHER" id="PTHR23513:SF9">
    <property type="entry name" value="ENTEROBACTIN EXPORTER ENTS"/>
    <property type="match status" value="1"/>
</dbReference>
<evidence type="ECO:0000256" key="8">
    <source>
        <dbReference type="ARBA" id="ARBA00040914"/>
    </source>
</evidence>
<dbReference type="CDD" id="cd06173">
    <property type="entry name" value="MFS_MefA_like"/>
    <property type="match status" value="1"/>
</dbReference>
<evidence type="ECO:0000256" key="2">
    <source>
        <dbReference type="ARBA" id="ARBA00022448"/>
    </source>
</evidence>
<feature type="transmembrane region" description="Helical" evidence="9">
    <location>
        <begin position="132"/>
        <end position="155"/>
    </location>
</feature>
<evidence type="ECO:0000256" key="7">
    <source>
        <dbReference type="ARBA" id="ARBA00038075"/>
    </source>
</evidence>
<gene>
    <name evidence="11" type="ORF">DFR74_103102</name>
</gene>
<accession>A0A366DSJ1</accession>
<feature type="transmembrane region" description="Helical" evidence="9">
    <location>
        <begin position="75"/>
        <end position="97"/>
    </location>
</feature>
<evidence type="ECO:0000256" key="3">
    <source>
        <dbReference type="ARBA" id="ARBA00022475"/>
    </source>
</evidence>
<evidence type="ECO:0000256" key="5">
    <source>
        <dbReference type="ARBA" id="ARBA00022989"/>
    </source>
</evidence>
<comment type="subcellular location">
    <subcellularLocation>
        <location evidence="1">Cell inner membrane</location>
        <topology evidence="1">Multi-pass membrane protein</topology>
    </subcellularLocation>
</comment>
<keyword evidence="3" id="KW-1003">Cell membrane</keyword>
<comment type="similarity">
    <text evidence="7">Belongs to the major facilitator superfamily. Drug:H(+) antiporter-3 (DHA3) (TC 2.A.1.21) family.</text>
</comment>
<protein>
    <recommendedName>
        <fullName evidence="8">Multidrug efflux pump Tap</fullName>
    </recommendedName>
</protein>
<dbReference type="NCBIfam" id="NF007792">
    <property type="entry name" value="PRK10489.1"/>
    <property type="match status" value="1"/>
</dbReference>
<evidence type="ECO:0000256" key="4">
    <source>
        <dbReference type="ARBA" id="ARBA00022692"/>
    </source>
</evidence>
<evidence type="ECO:0000256" key="6">
    <source>
        <dbReference type="ARBA" id="ARBA00023136"/>
    </source>
</evidence>
<sequence length="436" mass="44271">MPDRTGSGAVRPVRHARRMTRMSPRRIAIDLDPLRSSREFRTLFIARAISVLGIGFLMVALPIQVYQLTGSTARIAMVTVVAGAATFGGTLIGGALADRVDRRTVIVVARGAATLGFALLAVNAMLPSPQVWLILACGVIDGAAGGISATALVAAMPGLVPRDKMAAAGALMALTVDLGTMVGPALGGLLIAWAGVAANYWLAAVASLVTTVLIARLDAMPPHRAYAESSVRAMVSGFRFAFGHRIIGSTLLAGVVTMVLAGWSVLIPAYVGEVLHGGSAVAGLLFAAPAIGAVAGSLTSGWTGGLRRGGIVIFGAALVSAAGLAGAGMVGTTVCAFVGLFAYGVGRVVGDIAKFAVVQQNTPDEFRGRVSGVWTAQVTVAAAVGAVVAGVVSELVPAREVFLVYGALGGVLTLVLWGALGPLRQLGSEENVSAER</sequence>
<evidence type="ECO:0000313" key="12">
    <source>
        <dbReference type="Proteomes" id="UP000252586"/>
    </source>
</evidence>
<dbReference type="PROSITE" id="PS50850">
    <property type="entry name" value="MFS"/>
    <property type="match status" value="1"/>
</dbReference>
<organism evidence="11 12">
    <name type="scientific">Nocardia puris</name>
    <dbReference type="NCBI Taxonomy" id="208602"/>
    <lineage>
        <taxon>Bacteria</taxon>
        <taxon>Bacillati</taxon>
        <taxon>Actinomycetota</taxon>
        <taxon>Actinomycetes</taxon>
        <taxon>Mycobacteriales</taxon>
        <taxon>Nocardiaceae</taxon>
        <taxon>Nocardia</taxon>
    </lineage>
</organism>
<feature type="domain" description="Major facilitator superfamily (MFS) profile" evidence="10">
    <location>
        <begin position="39"/>
        <end position="424"/>
    </location>
</feature>
<evidence type="ECO:0000259" key="10">
    <source>
        <dbReference type="PROSITE" id="PS50850"/>
    </source>
</evidence>
<feature type="transmembrane region" description="Helical" evidence="9">
    <location>
        <begin position="44"/>
        <end position="63"/>
    </location>
</feature>
<feature type="transmembrane region" description="Helical" evidence="9">
    <location>
        <begin position="167"/>
        <end position="194"/>
    </location>
</feature>
<feature type="transmembrane region" description="Helical" evidence="9">
    <location>
        <begin position="402"/>
        <end position="420"/>
    </location>
</feature>
<proteinExistence type="inferred from homology"/>
<keyword evidence="6 9" id="KW-0472">Membrane</keyword>
<feature type="transmembrane region" description="Helical" evidence="9">
    <location>
        <begin position="200"/>
        <end position="217"/>
    </location>
</feature>
<evidence type="ECO:0000313" key="11">
    <source>
        <dbReference type="EMBL" id="RBO92459.1"/>
    </source>
</evidence>
<dbReference type="Pfam" id="PF07690">
    <property type="entry name" value="MFS_1"/>
    <property type="match status" value="1"/>
</dbReference>
<feature type="transmembrane region" description="Helical" evidence="9">
    <location>
        <begin position="104"/>
        <end position="126"/>
    </location>
</feature>
<evidence type="ECO:0000256" key="1">
    <source>
        <dbReference type="ARBA" id="ARBA00004429"/>
    </source>
</evidence>